<name>A0ABW2YYR8_9SPHI</name>
<dbReference type="PROSITE" id="PS51257">
    <property type="entry name" value="PROKAR_LIPOPROTEIN"/>
    <property type="match status" value="1"/>
</dbReference>
<feature type="domain" description="Thioredoxin" evidence="5">
    <location>
        <begin position="238"/>
        <end position="379"/>
    </location>
</feature>
<dbReference type="CDD" id="cd02966">
    <property type="entry name" value="TlpA_like_family"/>
    <property type="match status" value="1"/>
</dbReference>
<dbReference type="Proteomes" id="UP001596958">
    <property type="component" value="Unassembled WGS sequence"/>
</dbReference>
<evidence type="ECO:0000256" key="4">
    <source>
        <dbReference type="ARBA" id="ARBA00023284"/>
    </source>
</evidence>
<dbReference type="PANTHER" id="PTHR42852">
    <property type="entry name" value="THIOL:DISULFIDE INTERCHANGE PROTEIN DSBE"/>
    <property type="match status" value="1"/>
</dbReference>
<evidence type="ECO:0000256" key="2">
    <source>
        <dbReference type="ARBA" id="ARBA00022748"/>
    </source>
</evidence>
<dbReference type="InterPro" id="IPR013766">
    <property type="entry name" value="Thioredoxin_domain"/>
</dbReference>
<keyword evidence="4" id="KW-0676">Redox-active center</keyword>
<evidence type="ECO:0000259" key="5">
    <source>
        <dbReference type="PROSITE" id="PS51352"/>
    </source>
</evidence>
<dbReference type="PANTHER" id="PTHR42852:SF6">
    <property type="entry name" value="THIOL:DISULFIDE INTERCHANGE PROTEIN DSBE"/>
    <property type="match status" value="1"/>
</dbReference>
<dbReference type="SUPFAM" id="SSF52833">
    <property type="entry name" value="Thioredoxin-like"/>
    <property type="match status" value="1"/>
</dbReference>
<sequence length="379" mass="42507">MRYFFFFLAAVFLLTGCGNNTVEFTGTVLGANTGKVMISNSANEIIYQGEITKGKFYINKQALQSAGFYQLVCFAGNSQSAKHEIYLEPGVYYTIDIDARSANAYPKITSTSKKQADLSAYQDMLKAAKESARAKVMSYDAEMHKLDDEALTFTERDTRMQQLRNKQLDANVVDMVALFNAFVKQHADSEITPHLMLNTEYQLNPVGYNEVFKKLSSAAKSTDEGKQLEEKLNQLTRLAAGGEAPEIEGTTPDGKTVDLKALNKKVIIVDFWRALNSQSLRDHIEMATNLLPKYKGKGLDVVSVSFDDNRVKWLAYIAKSNMTWTQVSDLKGDASPNGENWAITKIPTYYLLEGNGRIIKRCTDYYELEVAVNDYMAKH</sequence>
<evidence type="ECO:0000313" key="6">
    <source>
        <dbReference type="EMBL" id="MFD0751642.1"/>
    </source>
</evidence>
<evidence type="ECO:0000256" key="3">
    <source>
        <dbReference type="ARBA" id="ARBA00023157"/>
    </source>
</evidence>
<organism evidence="6 7">
    <name type="scientific">Mucilaginibacter calamicampi</name>
    <dbReference type="NCBI Taxonomy" id="1302352"/>
    <lineage>
        <taxon>Bacteria</taxon>
        <taxon>Pseudomonadati</taxon>
        <taxon>Bacteroidota</taxon>
        <taxon>Sphingobacteriia</taxon>
        <taxon>Sphingobacteriales</taxon>
        <taxon>Sphingobacteriaceae</taxon>
        <taxon>Mucilaginibacter</taxon>
    </lineage>
</organism>
<dbReference type="InterPro" id="IPR050553">
    <property type="entry name" value="Thioredoxin_ResA/DsbE_sf"/>
</dbReference>
<keyword evidence="3" id="KW-1015">Disulfide bond</keyword>
<accession>A0ABW2YYR8</accession>
<dbReference type="PROSITE" id="PS51352">
    <property type="entry name" value="THIOREDOXIN_2"/>
    <property type="match status" value="1"/>
</dbReference>
<reference evidence="7" key="1">
    <citation type="journal article" date="2019" name="Int. J. Syst. Evol. Microbiol.">
        <title>The Global Catalogue of Microorganisms (GCM) 10K type strain sequencing project: providing services to taxonomists for standard genome sequencing and annotation.</title>
        <authorList>
            <consortium name="The Broad Institute Genomics Platform"/>
            <consortium name="The Broad Institute Genome Sequencing Center for Infectious Disease"/>
            <person name="Wu L."/>
            <person name="Ma J."/>
        </authorList>
    </citation>
    <scope>NUCLEOTIDE SEQUENCE [LARGE SCALE GENOMIC DNA]</scope>
    <source>
        <strain evidence="7">CCUG 63418</strain>
    </source>
</reference>
<proteinExistence type="predicted"/>
<gene>
    <name evidence="6" type="ORF">ACFQZS_15935</name>
</gene>
<dbReference type="Pfam" id="PF00578">
    <property type="entry name" value="AhpC-TSA"/>
    <property type="match status" value="1"/>
</dbReference>
<dbReference type="Gene3D" id="3.40.30.10">
    <property type="entry name" value="Glutaredoxin"/>
    <property type="match status" value="1"/>
</dbReference>
<dbReference type="InterPro" id="IPR000866">
    <property type="entry name" value="AhpC/TSA"/>
</dbReference>
<comment type="subcellular location">
    <subcellularLocation>
        <location evidence="1">Cell envelope</location>
    </subcellularLocation>
</comment>
<keyword evidence="2" id="KW-0201">Cytochrome c-type biogenesis</keyword>
<dbReference type="RefSeq" id="WP_377101932.1">
    <property type="nucleotide sequence ID" value="NZ_JBHTHU010000021.1"/>
</dbReference>
<dbReference type="InterPro" id="IPR036249">
    <property type="entry name" value="Thioredoxin-like_sf"/>
</dbReference>
<comment type="caution">
    <text evidence="6">The sequence shown here is derived from an EMBL/GenBank/DDBJ whole genome shotgun (WGS) entry which is preliminary data.</text>
</comment>
<dbReference type="EMBL" id="JBHTHU010000021">
    <property type="protein sequence ID" value="MFD0751642.1"/>
    <property type="molecule type" value="Genomic_DNA"/>
</dbReference>
<keyword evidence="7" id="KW-1185">Reference proteome</keyword>
<evidence type="ECO:0000313" key="7">
    <source>
        <dbReference type="Proteomes" id="UP001596958"/>
    </source>
</evidence>
<protein>
    <submittedName>
        <fullName evidence="6">TlpA family protein disulfide reductase</fullName>
    </submittedName>
</protein>
<evidence type="ECO:0000256" key="1">
    <source>
        <dbReference type="ARBA" id="ARBA00004196"/>
    </source>
</evidence>